<dbReference type="InterPro" id="IPR056378">
    <property type="entry name" value="Let-756-like_FGF"/>
</dbReference>
<dbReference type="SMART" id="SM00442">
    <property type="entry name" value="FGF"/>
    <property type="match status" value="1"/>
</dbReference>
<evidence type="ECO:0000256" key="3">
    <source>
        <dbReference type="SAM" id="Phobius"/>
    </source>
</evidence>
<name>A0A6F9DDK0_9ASCI</name>
<gene>
    <name evidence="4" type="primary">Fgf1</name>
</gene>
<keyword evidence="3" id="KW-0812">Transmembrane</keyword>
<dbReference type="Gene3D" id="2.80.10.50">
    <property type="match status" value="1"/>
</dbReference>
<dbReference type="InterPro" id="IPR002209">
    <property type="entry name" value="Fibroblast_GF_fam"/>
</dbReference>
<evidence type="ECO:0000256" key="2">
    <source>
        <dbReference type="SAM" id="MobiDB-lite"/>
    </source>
</evidence>
<proteinExistence type="evidence at transcript level"/>
<sequence>MVLYKLNTKLCCHEVIVQVEKLLNMLNITLVTAKGYLLLFLAFIGSGFVAANRGSRDENELLRHAIDHRNFARAKFHPRRYFPRALRQQEVFQMLPNALADLHRQLEAHERSTRSLQSFGKRWSDVDNTVRPATVSTMTGVMLLGTDGKDSGKNKSTSHEPATNMNLEHDSVLTHPAANRQQPPTSIPAGSASSSTEKAQLETSSLRSDIKAFENLDYAQTDSHVEGVTHETSSMPVRDMIRNESDPVLVMFLSLLRQIDPKHNISVAAAKRILSEARRGQTRRLASHLGLDRHNHHVKRGAPQRKKHTSLYELLNAFPTTATPSQNQGRMQQSHLQPLPPQSPIFSLPDGSAGVLPPTSVKGGHLRENIHTIYHNSGLTLRMLPDGRVEFVEDTVIDAYCVVNILRLGLNLRVKIRGKKTGRYLAMRNDGSLYGAENDNDNNTNFRHVYKASSHDAYMSIDHESFISLRNGKPTRRRFRNDTNKRTHFLVREARSGLLLTESPIDEVSSNALPTEALPPSTTSAEVSSPSQTTTTAHVNVSTTKDMTALATTSTSTSQTKPTASKPRSKGSKPKKGKKKKRKCRKRRRDRKRCKTKKCRKQNRRKCRSKKKKKSKRKQKKTRDKAGRRVSRSIHQALESEDIFKSQQPDNVLSSTRLEHQWRRLKRPKLLLRLLRRRLRNSSALQAVDNT</sequence>
<evidence type="ECO:0000313" key="4">
    <source>
        <dbReference type="EMBL" id="CAB3245864.1"/>
    </source>
</evidence>
<feature type="transmembrane region" description="Helical" evidence="3">
    <location>
        <begin position="33"/>
        <end position="51"/>
    </location>
</feature>
<organism evidence="4">
    <name type="scientific">Phallusia mammillata</name>
    <dbReference type="NCBI Taxonomy" id="59560"/>
    <lineage>
        <taxon>Eukaryota</taxon>
        <taxon>Metazoa</taxon>
        <taxon>Chordata</taxon>
        <taxon>Tunicata</taxon>
        <taxon>Ascidiacea</taxon>
        <taxon>Phlebobranchia</taxon>
        <taxon>Ascidiidae</taxon>
        <taxon>Phallusia</taxon>
    </lineage>
</organism>
<dbReference type="CDD" id="cd00058">
    <property type="entry name" value="beta-trefoil_FGF"/>
    <property type="match status" value="1"/>
</dbReference>
<feature type="compositionally biased region" description="Polar residues" evidence="2">
    <location>
        <begin position="191"/>
        <end position="201"/>
    </location>
</feature>
<dbReference type="InterPro" id="IPR008996">
    <property type="entry name" value="IL1/FGF"/>
</dbReference>
<reference evidence="4" key="1">
    <citation type="submission" date="2020-04" db="EMBL/GenBank/DDBJ databases">
        <authorList>
            <person name="Neveu A P."/>
        </authorList>
    </citation>
    <scope>NUCLEOTIDE SEQUENCE</scope>
    <source>
        <tissue evidence="4">Whole embryo</tissue>
    </source>
</reference>
<evidence type="ECO:0000256" key="1">
    <source>
        <dbReference type="ARBA" id="ARBA00007936"/>
    </source>
</evidence>
<feature type="compositionally biased region" description="Polar residues" evidence="2">
    <location>
        <begin position="321"/>
        <end position="331"/>
    </location>
</feature>
<protein>
    <submittedName>
        <fullName evidence="4">Fibroblast growth factor with large molecular mass</fullName>
    </submittedName>
</protein>
<keyword evidence="3" id="KW-1133">Transmembrane helix</keyword>
<feature type="region of interest" description="Disordered" evidence="2">
    <location>
        <begin position="321"/>
        <end position="344"/>
    </location>
</feature>
<dbReference type="SUPFAM" id="SSF50353">
    <property type="entry name" value="Cytokine"/>
    <property type="match status" value="1"/>
</dbReference>
<comment type="similarity">
    <text evidence="1">Belongs to the heparin-binding growth factors family.</text>
</comment>
<accession>A0A6F9DDK0</accession>
<dbReference type="PANTHER" id="PTHR11486">
    <property type="entry name" value="FIBROBLAST GROWTH FACTOR"/>
    <property type="match status" value="1"/>
</dbReference>
<dbReference type="EMBL" id="LR785161">
    <property type="protein sequence ID" value="CAB3245864.1"/>
    <property type="molecule type" value="mRNA"/>
</dbReference>
<keyword evidence="3" id="KW-0472">Membrane</keyword>
<feature type="region of interest" description="Disordered" evidence="2">
    <location>
        <begin position="510"/>
        <end position="640"/>
    </location>
</feature>
<dbReference type="Pfam" id="PF00167">
    <property type="entry name" value="FGF"/>
    <property type="match status" value="1"/>
</dbReference>
<feature type="region of interest" description="Disordered" evidence="2">
    <location>
        <begin position="143"/>
        <end position="201"/>
    </location>
</feature>
<feature type="compositionally biased region" description="Basic residues" evidence="2">
    <location>
        <begin position="567"/>
        <end position="632"/>
    </location>
</feature>
<feature type="compositionally biased region" description="Low complexity" evidence="2">
    <location>
        <begin position="533"/>
        <end position="566"/>
    </location>
</feature>
<dbReference type="AlphaFoldDB" id="A0A6F9DDK0"/>
<feature type="compositionally biased region" description="Polar residues" evidence="2">
    <location>
        <begin position="520"/>
        <end position="532"/>
    </location>
</feature>
<dbReference type="GO" id="GO:0008083">
    <property type="term" value="F:growth factor activity"/>
    <property type="evidence" value="ECO:0007669"/>
    <property type="project" value="InterPro"/>
</dbReference>